<reference evidence="2 3" key="1">
    <citation type="journal article" date="2019" name="Genome Biol. Evol.">
        <title>Insights into the evolution of the New World diploid cottons (Gossypium, subgenus Houzingenia) based on genome sequencing.</title>
        <authorList>
            <person name="Grover C.E."/>
            <person name="Arick M.A. 2nd"/>
            <person name="Thrash A."/>
            <person name="Conover J.L."/>
            <person name="Sanders W.S."/>
            <person name="Peterson D.G."/>
            <person name="Frelichowski J.E."/>
            <person name="Scheffler J.A."/>
            <person name="Scheffler B.E."/>
            <person name="Wendel J.F."/>
        </authorList>
    </citation>
    <scope>NUCLEOTIDE SEQUENCE [LARGE SCALE GENOMIC DNA]</scope>
    <source>
        <strain evidence="2">0</strain>
        <tissue evidence="2">Leaf</tissue>
    </source>
</reference>
<gene>
    <name evidence="2" type="ORF">Gohar_021569</name>
</gene>
<protein>
    <submittedName>
        <fullName evidence="2">Uncharacterized protein</fullName>
    </submittedName>
</protein>
<dbReference type="AlphaFoldDB" id="A0A7J9I779"/>
<feature type="region of interest" description="Disordered" evidence="1">
    <location>
        <begin position="1"/>
        <end position="23"/>
    </location>
</feature>
<comment type="caution">
    <text evidence="2">The sequence shown here is derived from an EMBL/GenBank/DDBJ whole genome shotgun (WGS) entry which is preliminary data.</text>
</comment>
<evidence type="ECO:0000256" key="1">
    <source>
        <dbReference type="SAM" id="MobiDB-lite"/>
    </source>
</evidence>
<organism evidence="2 3">
    <name type="scientific">Gossypium harknessii</name>
    <dbReference type="NCBI Taxonomy" id="34285"/>
    <lineage>
        <taxon>Eukaryota</taxon>
        <taxon>Viridiplantae</taxon>
        <taxon>Streptophyta</taxon>
        <taxon>Embryophyta</taxon>
        <taxon>Tracheophyta</taxon>
        <taxon>Spermatophyta</taxon>
        <taxon>Magnoliopsida</taxon>
        <taxon>eudicotyledons</taxon>
        <taxon>Gunneridae</taxon>
        <taxon>Pentapetalae</taxon>
        <taxon>rosids</taxon>
        <taxon>malvids</taxon>
        <taxon>Malvales</taxon>
        <taxon>Malvaceae</taxon>
        <taxon>Malvoideae</taxon>
        <taxon>Gossypium</taxon>
    </lineage>
</organism>
<dbReference type="Proteomes" id="UP000593560">
    <property type="component" value="Unassembled WGS sequence"/>
</dbReference>
<evidence type="ECO:0000313" key="2">
    <source>
        <dbReference type="EMBL" id="MBA0817979.1"/>
    </source>
</evidence>
<accession>A0A7J9I779</accession>
<dbReference type="EMBL" id="JABFAD010161768">
    <property type="protein sequence ID" value="MBA0817979.1"/>
    <property type="molecule type" value="Genomic_DNA"/>
</dbReference>
<proteinExistence type="predicted"/>
<evidence type="ECO:0000313" key="3">
    <source>
        <dbReference type="Proteomes" id="UP000593560"/>
    </source>
</evidence>
<name>A0A7J9I779_9ROSI</name>
<sequence>MDRNSSESAKGGHRVESSMTTSG</sequence>
<keyword evidence="3" id="KW-1185">Reference proteome</keyword>